<evidence type="ECO:0000313" key="3">
    <source>
        <dbReference type="Proteomes" id="UP000694425"/>
    </source>
</evidence>
<dbReference type="PANTHER" id="PTHR46588">
    <property type="entry name" value="SERINE/THREONINE/TYROSINE-INTERACTING PROTEIN"/>
    <property type="match status" value="1"/>
</dbReference>
<dbReference type="Gene3D" id="3.90.190.10">
    <property type="entry name" value="Protein tyrosine phosphatase superfamily"/>
    <property type="match status" value="1"/>
</dbReference>
<name>A0A8C7BIL2_NEOVI</name>
<dbReference type="GO" id="GO:1990444">
    <property type="term" value="F:F-box domain binding"/>
    <property type="evidence" value="ECO:0007669"/>
    <property type="project" value="TreeGrafter"/>
</dbReference>
<evidence type="ECO:0000313" key="2">
    <source>
        <dbReference type="Ensembl" id="ENSNVIP00000024753.1"/>
    </source>
</evidence>
<dbReference type="GO" id="GO:0005737">
    <property type="term" value="C:cytoplasm"/>
    <property type="evidence" value="ECO:0007669"/>
    <property type="project" value="TreeGrafter"/>
</dbReference>
<accession>A0A8C7BIL2</accession>
<sequence length="148" mass="16702">MEPGETTYGGDLKLWVPSLPQGKENRDTGNFTWIVFRPIFFCYGKASLPVLQKHGLTPIICKRQNIEANFVKSTFQQLFSYLVLDIADNLVENRICHFPIIKEFIGGEKVTVHGNAGISRSAASVITYSMETSGMKRHICLCSRKILY</sequence>
<dbReference type="InterPro" id="IPR029021">
    <property type="entry name" value="Prot-tyrosine_phosphatase-like"/>
</dbReference>
<protein>
    <recommendedName>
        <fullName evidence="1">Dual specificity phosphatase catalytic domain-containing protein</fullName>
    </recommendedName>
</protein>
<reference evidence="2" key="1">
    <citation type="submission" date="2025-08" db="UniProtKB">
        <authorList>
            <consortium name="Ensembl"/>
        </authorList>
    </citation>
    <scope>IDENTIFICATION</scope>
</reference>
<dbReference type="GO" id="GO:0070372">
    <property type="term" value="P:regulation of ERK1 and ERK2 cascade"/>
    <property type="evidence" value="ECO:0007669"/>
    <property type="project" value="TreeGrafter"/>
</dbReference>
<dbReference type="PANTHER" id="PTHR46588:SF1">
    <property type="entry name" value="SERINE_THREONINE_TYROSINE-INTERACTING PROTEIN"/>
    <property type="match status" value="1"/>
</dbReference>
<feature type="domain" description="Dual specificity phosphatase catalytic" evidence="1">
    <location>
        <begin position="43"/>
        <end position="136"/>
    </location>
</feature>
<dbReference type="InterPro" id="IPR052449">
    <property type="entry name" value="STYX-Interacting_Phosphatase"/>
</dbReference>
<dbReference type="AlphaFoldDB" id="A0A8C7BIL2"/>
<dbReference type="Ensembl" id="ENSNVIT00000028725.1">
    <property type="protein sequence ID" value="ENSNVIP00000024753.1"/>
    <property type="gene ID" value="ENSNVIG00000019175.1"/>
</dbReference>
<dbReference type="InterPro" id="IPR000340">
    <property type="entry name" value="Dual-sp_phosphatase_cat-dom"/>
</dbReference>
<dbReference type="SUPFAM" id="SSF52799">
    <property type="entry name" value="(Phosphotyrosine protein) phosphatases II"/>
    <property type="match status" value="1"/>
</dbReference>
<dbReference type="GeneTree" id="ENSGT00940000154859"/>
<keyword evidence="3" id="KW-1185">Reference proteome</keyword>
<dbReference type="GO" id="GO:0062026">
    <property type="term" value="P:negative regulation of SCF-dependent proteasomal ubiquitin-dependent catabolic process"/>
    <property type="evidence" value="ECO:0007669"/>
    <property type="project" value="TreeGrafter"/>
</dbReference>
<dbReference type="Pfam" id="PF00782">
    <property type="entry name" value="DSPc"/>
    <property type="match status" value="1"/>
</dbReference>
<organism evidence="2 3">
    <name type="scientific">Neovison vison</name>
    <name type="common">American mink</name>
    <name type="synonym">Mustela vison</name>
    <dbReference type="NCBI Taxonomy" id="452646"/>
    <lineage>
        <taxon>Eukaryota</taxon>
        <taxon>Metazoa</taxon>
        <taxon>Chordata</taxon>
        <taxon>Craniata</taxon>
        <taxon>Vertebrata</taxon>
        <taxon>Euteleostomi</taxon>
        <taxon>Mammalia</taxon>
        <taxon>Eutheria</taxon>
        <taxon>Laurasiatheria</taxon>
        <taxon>Carnivora</taxon>
        <taxon>Caniformia</taxon>
        <taxon>Musteloidea</taxon>
        <taxon>Mustelidae</taxon>
        <taxon>Mustelinae</taxon>
        <taxon>Neogale</taxon>
    </lineage>
</organism>
<reference evidence="2" key="2">
    <citation type="submission" date="2025-09" db="UniProtKB">
        <authorList>
            <consortium name="Ensembl"/>
        </authorList>
    </citation>
    <scope>IDENTIFICATION</scope>
</reference>
<dbReference type="GO" id="GO:0005654">
    <property type="term" value="C:nucleoplasm"/>
    <property type="evidence" value="ECO:0007669"/>
    <property type="project" value="TreeGrafter"/>
</dbReference>
<dbReference type="Proteomes" id="UP000694425">
    <property type="component" value="Unplaced"/>
</dbReference>
<proteinExistence type="predicted"/>
<evidence type="ECO:0000259" key="1">
    <source>
        <dbReference type="Pfam" id="PF00782"/>
    </source>
</evidence>